<keyword evidence="1" id="KW-0378">Hydrolase</keyword>
<reference evidence="4 5" key="1">
    <citation type="submission" date="2017-08" db="EMBL/GenBank/DDBJ databases">
        <title>Fine stratification of microbial communities through a metagenomic profile of the photic zone.</title>
        <authorList>
            <person name="Haro-Moreno J.M."/>
            <person name="Lopez-Perez M."/>
            <person name="De La Torre J."/>
            <person name="Picazo A."/>
            <person name="Camacho A."/>
            <person name="Rodriguez-Valera F."/>
        </authorList>
    </citation>
    <scope>NUCLEOTIDE SEQUENCE [LARGE SCALE GENOMIC DNA]</scope>
    <source>
        <strain evidence="4">MED-G24</strain>
    </source>
</reference>
<accession>A0A2A5X063</accession>
<dbReference type="Proteomes" id="UP000219327">
    <property type="component" value="Unassembled WGS sequence"/>
</dbReference>
<feature type="domain" description="MPN" evidence="3">
    <location>
        <begin position="1"/>
        <end position="45"/>
    </location>
</feature>
<evidence type="ECO:0000259" key="3">
    <source>
        <dbReference type="PROSITE" id="PS50249"/>
    </source>
</evidence>
<evidence type="ECO:0000256" key="2">
    <source>
        <dbReference type="SAM" id="MobiDB-lite"/>
    </source>
</evidence>
<evidence type="ECO:0000313" key="4">
    <source>
        <dbReference type="EMBL" id="PDH42169.1"/>
    </source>
</evidence>
<dbReference type="Pfam" id="PF04002">
    <property type="entry name" value="RadC"/>
    <property type="match status" value="1"/>
</dbReference>
<keyword evidence="1" id="KW-0645">Protease</keyword>
<feature type="region of interest" description="Disordered" evidence="2">
    <location>
        <begin position="22"/>
        <end position="45"/>
    </location>
</feature>
<dbReference type="GO" id="GO:0008237">
    <property type="term" value="F:metallopeptidase activity"/>
    <property type="evidence" value="ECO:0007669"/>
    <property type="project" value="UniProtKB-KW"/>
</dbReference>
<sequence length="45" mass="4966">MREIVRHALRRNAAALMLVRNHPSGATAPSGFDVRPSRRARDALA</sequence>
<feature type="compositionally biased region" description="Basic and acidic residues" evidence="2">
    <location>
        <begin position="35"/>
        <end position="45"/>
    </location>
</feature>
<dbReference type="PROSITE" id="PS50249">
    <property type="entry name" value="MPN"/>
    <property type="match status" value="1"/>
</dbReference>
<dbReference type="EMBL" id="NTKD01000001">
    <property type="protein sequence ID" value="PDH42169.1"/>
    <property type="molecule type" value="Genomic_DNA"/>
</dbReference>
<dbReference type="InterPro" id="IPR037518">
    <property type="entry name" value="MPN"/>
</dbReference>
<name>A0A2A5X063_9GAMM</name>
<comment type="caution">
    <text evidence="4">The sequence shown here is derived from an EMBL/GenBank/DDBJ whole genome shotgun (WGS) entry which is preliminary data.</text>
</comment>
<protein>
    <recommendedName>
        <fullName evidence="3">MPN domain-containing protein</fullName>
    </recommendedName>
</protein>
<organism evidence="4 5">
    <name type="scientific">OM182 bacterium MED-G24</name>
    <dbReference type="NCBI Taxonomy" id="1986255"/>
    <lineage>
        <taxon>Bacteria</taxon>
        <taxon>Pseudomonadati</taxon>
        <taxon>Pseudomonadota</taxon>
        <taxon>Gammaproteobacteria</taxon>
        <taxon>OMG group</taxon>
        <taxon>OM182 clade</taxon>
    </lineage>
</organism>
<dbReference type="InterPro" id="IPR025657">
    <property type="entry name" value="RadC_JAB"/>
</dbReference>
<gene>
    <name evidence="4" type="ORF">CNE99_00165</name>
</gene>
<dbReference type="Gene3D" id="3.40.140.10">
    <property type="entry name" value="Cytidine Deaminase, domain 2"/>
    <property type="match status" value="1"/>
</dbReference>
<proteinExistence type="predicted"/>
<dbReference type="AlphaFoldDB" id="A0A2A5X063"/>
<evidence type="ECO:0000313" key="5">
    <source>
        <dbReference type="Proteomes" id="UP000219327"/>
    </source>
</evidence>
<evidence type="ECO:0000256" key="1">
    <source>
        <dbReference type="ARBA" id="ARBA00023049"/>
    </source>
</evidence>
<keyword evidence="1" id="KW-0482">Metalloprotease</keyword>